<keyword evidence="2" id="KW-1185">Reference proteome</keyword>
<dbReference type="RefSeq" id="WP_379563577.1">
    <property type="nucleotide sequence ID" value="NZ_CP085256.1"/>
</dbReference>
<protein>
    <submittedName>
        <fullName evidence="1">Uncharacterized protein</fullName>
    </submittedName>
</protein>
<dbReference type="EMBL" id="JBHUMX010000042">
    <property type="protein sequence ID" value="MFD2630378.1"/>
    <property type="molecule type" value="Genomic_DNA"/>
</dbReference>
<reference evidence="2" key="1">
    <citation type="journal article" date="2019" name="Int. J. Syst. Evol. Microbiol.">
        <title>The Global Catalogue of Microorganisms (GCM) 10K type strain sequencing project: providing services to taxonomists for standard genome sequencing and annotation.</title>
        <authorList>
            <consortium name="The Broad Institute Genomics Platform"/>
            <consortium name="The Broad Institute Genome Sequencing Center for Infectious Disease"/>
            <person name="Wu L."/>
            <person name="Ma J."/>
        </authorList>
    </citation>
    <scope>NUCLEOTIDE SEQUENCE [LARGE SCALE GENOMIC DNA]</scope>
    <source>
        <strain evidence="2">TISTR 1858</strain>
    </source>
</reference>
<evidence type="ECO:0000313" key="1">
    <source>
        <dbReference type="EMBL" id="MFD2630378.1"/>
    </source>
</evidence>
<sequence>MAKYEVKVYKDVLYFKYNEMAETVAEAHQQAGEVKRALSQPGVTKFLNDNCNIQSIANAEVSEVWRDLMGWVGSNIEKNATIAPNVTLKMQLNRLSRSAGTYDSVRAFTSMDEALHFMGIPDFQLEN</sequence>
<gene>
    <name evidence="1" type="ORF">ACFSUN_16445</name>
</gene>
<evidence type="ECO:0000313" key="2">
    <source>
        <dbReference type="Proteomes" id="UP001597451"/>
    </source>
</evidence>
<name>A0ABW5Q463_9BACI</name>
<organism evidence="1 2">
    <name type="scientific">Oceanobacillus kapialis</name>
    <dbReference type="NCBI Taxonomy" id="481353"/>
    <lineage>
        <taxon>Bacteria</taxon>
        <taxon>Bacillati</taxon>
        <taxon>Bacillota</taxon>
        <taxon>Bacilli</taxon>
        <taxon>Bacillales</taxon>
        <taxon>Bacillaceae</taxon>
        <taxon>Oceanobacillus</taxon>
    </lineage>
</organism>
<comment type="caution">
    <text evidence="1">The sequence shown here is derived from an EMBL/GenBank/DDBJ whole genome shotgun (WGS) entry which is preliminary data.</text>
</comment>
<accession>A0ABW5Q463</accession>
<proteinExistence type="predicted"/>
<dbReference type="Proteomes" id="UP001597451">
    <property type="component" value="Unassembled WGS sequence"/>
</dbReference>